<dbReference type="InterPro" id="IPR011990">
    <property type="entry name" value="TPR-like_helical_dom_sf"/>
</dbReference>
<dbReference type="RefSeq" id="WP_189570577.1">
    <property type="nucleotide sequence ID" value="NZ_BMXI01000011.1"/>
</dbReference>
<protein>
    <recommendedName>
        <fullName evidence="6">Outer membrane lipoprotein BamD-like domain-containing protein</fullName>
    </recommendedName>
</protein>
<reference evidence="4" key="1">
    <citation type="journal article" date="2014" name="Int. J. Syst. Evol. Microbiol.">
        <title>Complete genome sequence of Corynebacterium casei LMG S-19264T (=DSM 44701T), isolated from a smear-ripened cheese.</title>
        <authorList>
            <consortium name="US DOE Joint Genome Institute (JGI-PGF)"/>
            <person name="Walter F."/>
            <person name="Albersmeier A."/>
            <person name="Kalinowski J."/>
            <person name="Ruckert C."/>
        </authorList>
    </citation>
    <scope>NUCLEOTIDE SEQUENCE</scope>
    <source>
        <strain evidence="4">KCTC 12988</strain>
    </source>
</reference>
<feature type="chain" id="PRO_5037018878" description="Outer membrane lipoprotein BamD-like domain-containing protein" evidence="3">
    <location>
        <begin position="21"/>
        <end position="840"/>
    </location>
</feature>
<accession>A0A918WLI7</accession>
<evidence type="ECO:0000313" key="4">
    <source>
        <dbReference type="EMBL" id="GHC57945.1"/>
    </source>
</evidence>
<feature type="region of interest" description="Disordered" evidence="2">
    <location>
        <begin position="803"/>
        <end position="840"/>
    </location>
</feature>
<dbReference type="AlphaFoldDB" id="A0A918WLI7"/>
<dbReference type="PANTHER" id="PTHR12558">
    <property type="entry name" value="CELL DIVISION CYCLE 16,23,27"/>
    <property type="match status" value="1"/>
</dbReference>
<evidence type="ECO:0000256" key="3">
    <source>
        <dbReference type="SAM" id="SignalP"/>
    </source>
</evidence>
<gene>
    <name evidence="4" type="ORF">GCM10007100_26020</name>
</gene>
<evidence type="ECO:0008006" key="6">
    <source>
        <dbReference type="Google" id="ProtNLM"/>
    </source>
</evidence>
<dbReference type="Pfam" id="PF13174">
    <property type="entry name" value="TPR_6"/>
    <property type="match status" value="2"/>
</dbReference>
<dbReference type="PANTHER" id="PTHR12558:SF13">
    <property type="entry name" value="CELL DIVISION CYCLE PROTEIN 27 HOMOLOG"/>
    <property type="match status" value="1"/>
</dbReference>
<name>A0A918WLI7_9BACT</name>
<keyword evidence="3" id="KW-0732">Signal</keyword>
<feature type="repeat" description="TPR" evidence="1">
    <location>
        <begin position="541"/>
        <end position="574"/>
    </location>
</feature>
<dbReference type="SMART" id="SM00028">
    <property type="entry name" value="TPR"/>
    <property type="match status" value="6"/>
</dbReference>
<evidence type="ECO:0000256" key="1">
    <source>
        <dbReference type="PROSITE-ProRule" id="PRU00339"/>
    </source>
</evidence>
<dbReference type="PROSITE" id="PS50005">
    <property type="entry name" value="TPR"/>
    <property type="match status" value="1"/>
</dbReference>
<proteinExistence type="predicted"/>
<dbReference type="SUPFAM" id="SSF48452">
    <property type="entry name" value="TPR-like"/>
    <property type="match status" value="4"/>
</dbReference>
<comment type="caution">
    <text evidence="4">The sequence shown here is derived from an EMBL/GenBank/DDBJ whole genome shotgun (WGS) entry which is preliminary data.</text>
</comment>
<evidence type="ECO:0000256" key="2">
    <source>
        <dbReference type="SAM" id="MobiDB-lite"/>
    </source>
</evidence>
<dbReference type="Proteomes" id="UP000644507">
    <property type="component" value="Unassembled WGS sequence"/>
</dbReference>
<keyword evidence="5" id="KW-1185">Reference proteome</keyword>
<reference evidence="4" key="2">
    <citation type="submission" date="2020-09" db="EMBL/GenBank/DDBJ databases">
        <authorList>
            <person name="Sun Q."/>
            <person name="Kim S."/>
        </authorList>
    </citation>
    <scope>NUCLEOTIDE SEQUENCE</scope>
    <source>
        <strain evidence="4">KCTC 12988</strain>
    </source>
</reference>
<feature type="signal peptide" evidence="3">
    <location>
        <begin position="1"/>
        <end position="20"/>
    </location>
</feature>
<dbReference type="EMBL" id="BMXI01000011">
    <property type="protein sequence ID" value="GHC57945.1"/>
    <property type="molecule type" value="Genomic_DNA"/>
</dbReference>
<keyword evidence="1" id="KW-0802">TPR repeat</keyword>
<dbReference type="Gene3D" id="1.25.40.10">
    <property type="entry name" value="Tetratricopeptide repeat domain"/>
    <property type="match status" value="5"/>
</dbReference>
<dbReference type="InterPro" id="IPR019734">
    <property type="entry name" value="TPR_rpt"/>
</dbReference>
<evidence type="ECO:0000313" key="5">
    <source>
        <dbReference type="Proteomes" id="UP000644507"/>
    </source>
</evidence>
<sequence length="840" mass="94057">MMFLRLFTALLFLLTVCVTAQEEDAAIVEANRAETWFAEADRVYEYGKAQQLESNFSEAARAFAACIPMFERFANTYPKDPDAPKAVYRAGVAELLIGRRERAETKFVSTLMMTKKRGQTAAAAAFRLGALAYNDEYYKTALPHFSVAASQTDKADLRHKALNYEARCLLQTQRIPEAEKVLSKLVNDPDEPNDYRDQARLALAHIAATSNRLQEAFELYLTLAEIQTVEPALLGIKAQAIVHGGMTAMRLGNTDQGLEMLNTALKTIGLPDESKAEAQLMLMQHEFAAENYNRVQELFRLGPFRAARPETTAETLLYAGRSSAKLGQHNAAVEMFLGVDRAVPNTKMAYEASYRKLLSFYEMRGTNLPELTASFVELYKDKYPKSPWIQQARVMRAETYFSFEDYANATAAWERVNFSRLPKNLQGPCLFKSGWALVENGDYNSAIGILSEFISRYPDSEDYYAAIAKRAQSYLEVGDRISALTDCERILERKEEAPALAAFALQLSGRLYRLERRNDKMLEAYQTLLKDYDSLSQDTVARANYNIGLGYFDEGDFETSLVYLNKARNLVPEFYEDPAGTTIALCHYRLKDAEELRKAVARLYAINPEKQLPRRLLVWLGLQMYEKSNFPAADYYLSLVTAKDEPGSTELGIWKALAKSRLEVPGQELRALEAIETVLATENDAFWRCDAFLDKANGLIALGRWDEAEIAAHRGLDLEPQGTVKAGLHLAIGDISLARADYSAAASSYVRAAEFFLNDAVIQPLALYKAAWCLNKAGDSQAAEAFEERLRLDHPDWKAPHSFKIKPGSALNHNTAEQPEPVPQNEEEAALPAGILPVSN</sequence>
<organism evidence="4 5">
    <name type="scientific">Roseibacillus persicicus</name>
    <dbReference type="NCBI Taxonomy" id="454148"/>
    <lineage>
        <taxon>Bacteria</taxon>
        <taxon>Pseudomonadati</taxon>
        <taxon>Verrucomicrobiota</taxon>
        <taxon>Verrucomicrobiia</taxon>
        <taxon>Verrucomicrobiales</taxon>
        <taxon>Verrucomicrobiaceae</taxon>
        <taxon>Roseibacillus</taxon>
    </lineage>
</organism>